<dbReference type="EMBL" id="BQKI01000002">
    <property type="protein sequence ID" value="GJM88242.1"/>
    <property type="molecule type" value="Genomic_DNA"/>
</dbReference>
<dbReference type="PANTHER" id="PTHR14140">
    <property type="entry name" value="E3 UBIQUITIN-PROTEIN LIGASE UHRF-RELATED"/>
    <property type="match status" value="1"/>
</dbReference>
<dbReference type="InterPro" id="IPR003105">
    <property type="entry name" value="SRA_YDG"/>
</dbReference>
<evidence type="ECO:0000256" key="12">
    <source>
        <dbReference type="PROSITE-ProRule" id="PRU00358"/>
    </source>
</evidence>
<evidence type="ECO:0000259" key="13">
    <source>
        <dbReference type="PROSITE" id="PS50016"/>
    </source>
</evidence>
<evidence type="ECO:0000313" key="16">
    <source>
        <dbReference type="EMBL" id="GJM88242.1"/>
    </source>
</evidence>
<evidence type="ECO:0000256" key="8">
    <source>
        <dbReference type="ARBA" id="ARBA00022833"/>
    </source>
</evidence>
<protein>
    <recommendedName>
        <fullName evidence="3">RING-type E3 ubiquitin transferase</fullName>
        <ecNumber evidence="3">2.3.2.27</ecNumber>
    </recommendedName>
</protein>
<dbReference type="SUPFAM" id="SSF57903">
    <property type="entry name" value="FYVE/PHD zinc finger"/>
    <property type="match status" value="1"/>
</dbReference>
<evidence type="ECO:0000256" key="10">
    <source>
        <dbReference type="ARBA" id="ARBA00023242"/>
    </source>
</evidence>
<reference evidence="16" key="1">
    <citation type="journal article" date="2018" name="DNA Res.">
        <title>Multiple hybrid de novo genome assembly of finger millet, an orphan allotetraploid crop.</title>
        <authorList>
            <person name="Hatakeyama M."/>
            <person name="Aluri S."/>
            <person name="Balachadran M.T."/>
            <person name="Sivarajan S.R."/>
            <person name="Patrignani A."/>
            <person name="Gruter S."/>
            <person name="Poveda L."/>
            <person name="Shimizu-Inatsugi R."/>
            <person name="Baeten J."/>
            <person name="Francoijs K.J."/>
            <person name="Nataraja K.N."/>
            <person name="Reddy Y.A.N."/>
            <person name="Phadnis S."/>
            <person name="Ravikumar R.L."/>
            <person name="Schlapbach R."/>
            <person name="Sreeman S.M."/>
            <person name="Shimizu K.K."/>
        </authorList>
    </citation>
    <scope>NUCLEOTIDE SEQUENCE</scope>
</reference>
<dbReference type="SMART" id="SM00184">
    <property type="entry name" value="RING"/>
    <property type="match status" value="1"/>
</dbReference>
<comment type="pathway">
    <text evidence="2">Protein modification; protein ubiquitination.</text>
</comment>
<dbReference type="SUPFAM" id="SSF57850">
    <property type="entry name" value="RING/U-box"/>
    <property type="match status" value="1"/>
</dbReference>
<proteinExistence type="predicted"/>
<dbReference type="PROSITE" id="PS50016">
    <property type="entry name" value="ZF_PHD_2"/>
    <property type="match status" value="1"/>
</dbReference>
<reference evidence="16" key="2">
    <citation type="submission" date="2021-12" db="EMBL/GenBank/DDBJ databases">
        <title>Resequencing data analysis of finger millet.</title>
        <authorList>
            <person name="Hatakeyama M."/>
            <person name="Aluri S."/>
            <person name="Balachadran M.T."/>
            <person name="Sivarajan S.R."/>
            <person name="Poveda L."/>
            <person name="Shimizu-Inatsugi R."/>
            <person name="Schlapbach R."/>
            <person name="Sreeman S.M."/>
            <person name="Shimizu K.K."/>
        </authorList>
    </citation>
    <scope>NUCLEOTIDE SEQUENCE</scope>
</reference>
<keyword evidence="7" id="KW-0833">Ubl conjugation pathway</keyword>
<name>A0AAV5BRW0_ELECO</name>
<evidence type="ECO:0000256" key="4">
    <source>
        <dbReference type="ARBA" id="ARBA00022679"/>
    </source>
</evidence>
<dbReference type="InterPro" id="IPR013083">
    <property type="entry name" value="Znf_RING/FYVE/PHD"/>
</dbReference>
<dbReference type="GO" id="GO:0061630">
    <property type="term" value="F:ubiquitin protein ligase activity"/>
    <property type="evidence" value="ECO:0007669"/>
    <property type="project" value="UniProtKB-EC"/>
</dbReference>
<keyword evidence="17" id="KW-1185">Reference proteome</keyword>
<dbReference type="Gene3D" id="2.30.280.10">
    <property type="entry name" value="SRA-YDG"/>
    <property type="match status" value="2"/>
</dbReference>
<dbReference type="SMART" id="SM00466">
    <property type="entry name" value="SRA"/>
    <property type="match status" value="1"/>
</dbReference>
<dbReference type="AlphaFoldDB" id="A0AAV5BRW0"/>
<dbReference type="GO" id="GO:0016567">
    <property type="term" value="P:protein ubiquitination"/>
    <property type="evidence" value="ECO:0007669"/>
    <property type="project" value="TreeGrafter"/>
</dbReference>
<dbReference type="SUPFAM" id="SSF88697">
    <property type="entry name" value="PUA domain-like"/>
    <property type="match status" value="1"/>
</dbReference>
<dbReference type="InterPro" id="IPR001841">
    <property type="entry name" value="Znf_RING"/>
</dbReference>
<comment type="caution">
    <text evidence="16">The sequence shown here is derived from an EMBL/GenBank/DDBJ whole genome shotgun (WGS) entry which is preliminary data.</text>
</comment>
<feature type="domain" description="YDG" evidence="15">
    <location>
        <begin position="256"/>
        <end position="404"/>
    </location>
</feature>
<evidence type="ECO:0000259" key="15">
    <source>
        <dbReference type="PROSITE" id="PS51015"/>
    </source>
</evidence>
<dbReference type="GO" id="GO:0005634">
    <property type="term" value="C:nucleus"/>
    <property type="evidence" value="ECO:0007669"/>
    <property type="project" value="UniProtKB-SubCell"/>
</dbReference>
<dbReference type="InterPro" id="IPR019786">
    <property type="entry name" value="Zinc_finger_PHD-type_CS"/>
</dbReference>
<dbReference type="SMART" id="SM00249">
    <property type="entry name" value="PHD"/>
    <property type="match status" value="1"/>
</dbReference>
<dbReference type="PROSITE" id="PS01359">
    <property type="entry name" value="ZF_PHD_1"/>
    <property type="match status" value="1"/>
</dbReference>
<accession>A0AAV5BRW0</accession>
<dbReference type="Pfam" id="PF13920">
    <property type="entry name" value="zf-C3HC4_3"/>
    <property type="match status" value="1"/>
</dbReference>
<comment type="subcellular location">
    <subcellularLocation>
        <location evidence="12">Nucleus</location>
    </subcellularLocation>
</comment>
<keyword evidence="5" id="KW-0479">Metal-binding</keyword>
<dbReference type="PROSITE" id="PS50089">
    <property type="entry name" value="ZF_RING_2"/>
    <property type="match status" value="1"/>
</dbReference>
<dbReference type="GO" id="GO:0003677">
    <property type="term" value="F:DNA binding"/>
    <property type="evidence" value="ECO:0007669"/>
    <property type="project" value="UniProtKB-KW"/>
</dbReference>
<dbReference type="Gene3D" id="3.30.40.10">
    <property type="entry name" value="Zinc/RING finger domain, C3HC4 (zinc finger)"/>
    <property type="match status" value="2"/>
</dbReference>
<comment type="catalytic activity">
    <reaction evidence="1">
        <text>S-ubiquitinyl-[E2 ubiquitin-conjugating enzyme]-L-cysteine + [acceptor protein]-L-lysine = [E2 ubiquitin-conjugating enzyme]-L-cysteine + N(6)-ubiquitinyl-[acceptor protein]-L-lysine.</text>
        <dbReference type="EC" id="2.3.2.27"/>
    </reaction>
</comment>
<dbReference type="PANTHER" id="PTHR14140:SF27">
    <property type="entry name" value="OS04G0289800 PROTEIN"/>
    <property type="match status" value="1"/>
</dbReference>
<evidence type="ECO:0000256" key="6">
    <source>
        <dbReference type="ARBA" id="ARBA00022771"/>
    </source>
</evidence>
<evidence type="ECO:0000256" key="7">
    <source>
        <dbReference type="ARBA" id="ARBA00022786"/>
    </source>
</evidence>
<dbReference type="InterPro" id="IPR045134">
    <property type="entry name" value="UHRF1/2-like"/>
</dbReference>
<keyword evidence="8" id="KW-0862">Zinc</keyword>
<dbReference type="InterPro" id="IPR015947">
    <property type="entry name" value="PUA-like_sf"/>
</dbReference>
<dbReference type="Proteomes" id="UP001054889">
    <property type="component" value="Unassembled WGS sequence"/>
</dbReference>
<dbReference type="InterPro" id="IPR036987">
    <property type="entry name" value="SRA-YDG_sf"/>
</dbReference>
<dbReference type="InterPro" id="IPR011011">
    <property type="entry name" value="Znf_FYVE_PHD"/>
</dbReference>
<dbReference type="Pfam" id="PF02182">
    <property type="entry name" value="SAD_SRA"/>
    <property type="match status" value="1"/>
</dbReference>
<evidence type="ECO:0000256" key="9">
    <source>
        <dbReference type="ARBA" id="ARBA00023125"/>
    </source>
</evidence>
<sequence>MANLPCNNDGMCMVCSAAAIPKDELLHCFTCTTPWHPPCLSNPPALADVPRWSCPDCSGSEGPAEPAAAGAGGKLVAAIRAIQADETLSEQEKARRRQALLAGSATAGADEDDVGRDVSDIVLEDFTCVICLNLPEKPVTTPCGHNFCFTCFQKWSKNPKIECGKCRAKIPLEMAQHPRINYTIVKAISKAKYAKNASSAGSAAPYYCMRNDDRPDKAFTTDRAKKAGNANASSGRIFVTVTPDHFVPILAEHDPGRNIGVRVGETWKYRLECRQWGVHLPLVAGIAGQAAYGAQSVVISGGYEDDEDHGEWFLYTGRSCNADRSSFAPDKGLRYDGIYRIEKCWRKISFQVNCDLMHAIESLQQEAAENDTKVALDGSSDSEEFCYDALNKIGGAFVRDEEKYCPNDGSDGDGDASIKNVEIKEEAMQILKRKLFTEKEKEDNMMTSSDKRMKTSIVVKETDDGSQVVESYRIGGQVMTTVAVSLFHLCRCRCHSHHRPPPSSRARIHCRFLDTCIAATLN</sequence>
<dbReference type="GO" id="GO:0044027">
    <property type="term" value="P:negative regulation of gene expression via chromosomal CpG island methylation"/>
    <property type="evidence" value="ECO:0007669"/>
    <property type="project" value="TreeGrafter"/>
</dbReference>
<dbReference type="PROSITE" id="PS51015">
    <property type="entry name" value="YDG"/>
    <property type="match status" value="1"/>
</dbReference>
<dbReference type="EC" id="2.3.2.27" evidence="3"/>
<evidence type="ECO:0000256" key="2">
    <source>
        <dbReference type="ARBA" id="ARBA00004906"/>
    </source>
</evidence>
<organism evidence="16 17">
    <name type="scientific">Eleusine coracana subsp. coracana</name>
    <dbReference type="NCBI Taxonomy" id="191504"/>
    <lineage>
        <taxon>Eukaryota</taxon>
        <taxon>Viridiplantae</taxon>
        <taxon>Streptophyta</taxon>
        <taxon>Embryophyta</taxon>
        <taxon>Tracheophyta</taxon>
        <taxon>Spermatophyta</taxon>
        <taxon>Magnoliopsida</taxon>
        <taxon>Liliopsida</taxon>
        <taxon>Poales</taxon>
        <taxon>Poaceae</taxon>
        <taxon>PACMAD clade</taxon>
        <taxon>Chloridoideae</taxon>
        <taxon>Cynodonteae</taxon>
        <taxon>Eleusininae</taxon>
        <taxon>Eleusine</taxon>
    </lineage>
</organism>
<dbReference type="InterPro" id="IPR001965">
    <property type="entry name" value="Znf_PHD"/>
</dbReference>
<evidence type="ECO:0000256" key="5">
    <source>
        <dbReference type="ARBA" id="ARBA00022723"/>
    </source>
</evidence>
<dbReference type="InterPro" id="IPR019787">
    <property type="entry name" value="Znf_PHD-finger"/>
</dbReference>
<feature type="domain" description="PHD-type" evidence="13">
    <location>
        <begin position="9"/>
        <end position="60"/>
    </location>
</feature>
<evidence type="ECO:0000259" key="14">
    <source>
        <dbReference type="PROSITE" id="PS50089"/>
    </source>
</evidence>
<keyword evidence="10 12" id="KW-0539">Nucleus</keyword>
<evidence type="ECO:0000256" key="11">
    <source>
        <dbReference type="PROSITE-ProRule" id="PRU00175"/>
    </source>
</evidence>
<keyword evidence="4" id="KW-0808">Transferase</keyword>
<evidence type="ECO:0000256" key="1">
    <source>
        <dbReference type="ARBA" id="ARBA00000900"/>
    </source>
</evidence>
<keyword evidence="6 11" id="KW-0863">Zinc-finger</keyword>
<evidence type="ECO:0000256" key="3">
    <source>
        <dbReference type="ARBA" id="ARBA00012483"/>
    </source>
</evidence>
<gene>
    <name evidence="16" type="primary">ga04282</name>
    <name evidence="16" type="ORF">PR202_ga04282</name>
</gene>
<evidence type="ECO:0000313" key="17">
    <source>
        <dbReference type="Proteomes" id="UP001054889"/>
    </source>
</evidence>
<dbReference type="GO" id="GO:0008270">
    <property type="term" value="F:zinc ion binding"/>
    <property type="evidence" value="ECO:0007669"/>
    <property type="project" value="UniProtKB-KW"/>
</dbReference>
<keyword evidence="9" id="KW-0238">DNA-binding</keyword>
<feature type="domain" description="RING-type" evidence="14">
    <location>
        <begin position="128"/>
        <end position="167"/>
    </location>
</feature>